<reference evidence="4" key="2">
    <citation type="submission" date="2014-04" db="EMBL/GenBank/DDBJ databases">
        <title>The Maize TFome - Development of a transcription factor open reading frame collection for functional genomics.</title>
        <authorList>
            <person name="Burdo B."/>
            <person name="Gray J."/>
            <person name="Goetting-Minesky M.P."/>
            <person name="Wittler B."/>
            <person name="Hunt M."/>
            <person name="Li T."/>
            <person name="Velliquette D."/>
            <person name="Thomas J."/>
            <person name="Gentzel I."/>
            <person name="Dos Santos Brito M."/>
            <person name="Mejia-Guerra M.K."/>
            <person name="Connolly L.N."/>
            <person name="Qaisi D."/>
            <person name="Li W."/>
            <person name="Casas M.I."/>
            <person name="Doseff A.I."/>
            <person name="Grotewold E."/>
        </authorList>
    </citation>
    <scope>NUCLEOTIDE SEQUENCE</scope>
</reference>
<dbReference type="AlphaFoldDB" id="B6SNE5"/>
<reference evidence="3" key="1">
    <citation type="journal article" date="2009" name="Plant Mol. Biol.">
        <title>Insights into corn genes derived from large-scale cDNA sequencing.</title>
        <authorList>
            <person name="Alexandrov N.N."/>
            <person name="Brover V.V."/>
            <person name="Freidin S."/>
            <person name="Troukhan M.E."/>
            <person name="Tatarinova T.V."/>
            <person name="Zhang H."/>
            <person name="Swaller T.J."/>
            <person name="Lu Y.P."/>
            <person name="Bouck J."/>
            <person name="Flavell R.B."/>
            <person name="Feldmann K.A."/>
        </authorList>
    </citation>
    <scope>NUCLEOTIDE SEQUENCE</scope>
</reference>
<keyword evidence="1" id="KW-0862">Zinc</keyword>
<protein>
    <recommendedName>
        <fullName evidence="1">PHD finger protein ALFIN-LIKE</fullName>
    </recommendedName>
</protein>
<keyword evidence="1" id="KW-0539">Nucleus</keyword>
<name>B6SNE5_MAIZE</name>
<organism evidence="3">
    <name type="scientific">Zea mays</name>
    <name type="common">Maize</name>
    <dbReference type="NCBI Taxonomy" id="4577"/>
    <lineage>
        <taxon>Eukaryota</taxon>
        <taxon>Viridiplantae</taxon>
        <taxon>Streptophyta</taxon>
        <taxon>Embryophyta</taxon>
        <taxon>Tracheophyta</taxon>
        <taxon>Spermatophyta</taxon>
        <taxon>Magnoliopsida</taxon>
        <taxon>Liliopsida</taxon>
        <taxon>Poales</taxon>
        <taxon>Poaceae</taxon>
        <taxon>PACMAD clade</taxon>
        <taxon>Panicoideae</taxon>
        <taxon>Andropogonodae</taxon>
        <taxon>Andropogoneae</taxon>
        <taxon>Tripsacinae</taxon>
        <taxon>Zea</taxon>
    </lineage>
</organism>
<comment type="subcellular location">
    <subcellularLocation>
        <location evidence="1">Nucleus</location>
    </subcellularLocation>
</comment>
<dbReference type="HOGENOM" id="CLU_2945094_0_0_1"/>
<keyword evidence="1" id="KW-0479">Metal-binding</keyword>
<accession>B6SNE5</accession>
<evidence type="ECO:0000313" key="3">
    <source>
        <dbReference type="EMBL" id="ACG26378.1"/>
    </source>
</evidence>
<dbReference type="EMBL" id="KJ728252">
    <property type="protein sequence ID" value="AIB05743.1"/>
    <property type="molecule type" value="mRNA"/>
</dbReference>
<dbReference type="PANTHER" id="PTHR12321">
    <property type="entry name" value="CPG BINDING PROTEIN"/>
    <property type="match status" value="1"/>
</dbReference>
<dbReference type="GO" id="GO:0006355">
    <property type="term" value="P:regulation of DNA-templated transcription"/>
    <property type="evidence" value="ECO:0007669"/>
    <property type="project" value="UniProtKB-UniRule"/>
</dbReference>
<evidence type="ECO:0000313" key="4">
    <source>
        <dbReference type="EMBL" id="AIB05743.1"/>
    </source>
</evidence>
<dbReference type="PANTHER" id="PTHR12321:SF165">
    <property type="entry name" value="PHD FINGER PROTEIN ALFIN-LIKE 5"/>
    <property type="match status" value="1"/>
</dbReference>
<sequence length="60" mass="6744">MDPGAGAHYSARTAEEVFRDFRGRRAGMIKALTNDVEKFYQLCDPGESARPPRGRRQSLC</sequence>
<proteinExistence type="evidence at transcript level"/>
<dbReference type="GO" id="GO:0008270">
    <property type="term" value="F:zinc ion binding"/>
    <property type="evidence" value="ECO:0007669"/>
    <property type="project" value="UniProtKB-KW"/>
</dbReference>
<dbReference type="EMBL" id="EU954260">
    <property type="protein sequence ID" value="ACG26378.1"/>
    <property type="molecule type" value="mRNA"/>
</dbReference>
<dbReference type="InterPro" id="IPR021998">
    <property type="entry name" value="Alfin_N"/>
</dbReference>
<comment type="similarity">
    <text evidence="1">Belongs to the Alfin family.</text>
</comment>
<dbReference type="InterPro" id="IPR045104">
    <property type="entry name" value="Alfin"/>
</dbReference>
<gene>
    <name evidence="4" type="primary">ALF5</name>
</gene>
<keyword evidence="1" id="KW-0805">Transcription regulation</keyword>
<keyword evidence="1" id="KW-0156">Chromatin regulator</keyword>
<comment type="domain">
    <text evidence="1">The PHD-type zinc finger mediates the binding to H3K4me3.</text>
</comment>
<evidence type="ECO:0000259" key="2">
    <source>
        <dbReference type="Pfam" id="PF12165"/>
    </source>
</evidence>
<dbReference type="Pfam" id="PF12165">
    <property type="entry name" value="Alfin"/>
    <property type="match status" value="1"/>
</dbReference>
<keyword evidence="1" id="KW-0863">Zinc-finger</keyword>
<keyword evidence="1" id="KW-0804">Transcription</keyword>
<dbReference type="GO" id="GO:0006325">
    <property type="term" value="P:chromatin organization"/>
    <property type="evidence" value="ECO:0007669"/>
    <property type="project" value="UniProtKB-UniRule"/>
</dbReference>
<comment type="function">
    <text evidence="1">Histone-binding component that specifically recognizes H3 tails trimethylated on 'Lys-4' (H3K4me3), which mark transcription start sites of virtually all active genes.</text>
</comment>
<feature type="domain" description="Alfin N-terminal" evidence="2">
    <location>
        <begin position="13"/>
        <end position="47"/>
    </location>
</feature>
<comment type="subunit">
    <text evidence="1">Interacts with H3K4me3 and to a lesser extent with H3K4me2.</text>
</comment>
<evidence type="ECO:0000256" key="1">
    <source>
        <dbReference type="RuleBase" id="RU369089"/>
    </source>
</evidence>
<dbReference type="GO" id="GO:0042393">
    <property type="term" value="F:histone binding"/>
    <property type="evidence" value="ECO:0007669"/>
    <property type="project" value="UniProtKB-UniRule"/>
</dbReference>
<dbReference type="GO" id="GO:0005634">
    <property type="term" value="C:nucleus"/>
    <property type="evidence" value="ECO:0007669"/>
    <property type="project" value="UniProtKB-SubCell"/>
</dbReference>